<dbReference type="SMART" id="SM00895">
    <property type="entry name" value="FCD"/>
    <property type="match status" value="1"/>
</dbReference>
<keyword evidence="3" id="KW-0804">Transcription</keyword>
<dbReference type="EMBL" id="CP120863">
    <property type="protein sequence ID" value="WFE88347.1"/>
    <property type="molecule type" value="Genomic_DNA"/>
</dbReference>
<evidence type="ECO:0000313" key="5">
    <source>
        <dbReference type="EMBL" id="WFE88347.1"/>
    </source>
</evidence>
<proteinExistence type="predicted"/>
<dbReference type="PANTHER" id="PTHR43537:SF5">
    <property type="entry name" value="UXU OPERON TRANSCRIPTIONAL REGULATOR"/>
    <property type="match status" value="1"/>
</dbReference>
<reference evidence="5 6" key="1">
    <citation type="submission" date="2023-03" db="EMBL/GenBank/DDBJ databases">
        <title>Roseibium porphyridii sp. nov. and Roseibium rhodosorbium sp. nov. isolated from marine algae, Porphyridium cruentum and Rhodosorus marinus, respectively.</title>
        <authorList>
            <person name="Lee M.W."/>
            <person name="Choi B.J."/>
            <person name="Lee J.K."/>
            <person name="Choi D.G."/>
            <person name="Baek J.H."/>
            <person name="Bayburt H."/>
            <person name="Kim J.M."/>
            <person name="Han D.M."/>
            <person name="Kim K.H."/>
            <person name="Jeon C.O."/>
        </authorList>
    </citation>
    <scope>NUCLEOTIDE SEQUENCE [LARGE SCALE GENOMIC DNA]</scope>
    <source>
        <strain evidence="5 6">KMA01</strain>
    </source>
</reference>
<dbReference type="InterPro" id="IPR036390">
    <property type="entry name" value="WH_DNA-bd_sf"/>
</dbReference>
<dbReference type="InterPro" id="IPR008920">
    <property type="entry name" value="TF_FadR/GntR_C"/>
</dbReference>
<feature type="domain" description="GntR C-terminal" evidence="4">
    <location>
        <begin position="154"/>
        <end position="283"/>
    </location>
</feature>
<sequence>MARTDKTFKLSYNESLNLCREEKLPSTIQGLALALGVSRTTARKVLAHLEKNKIIERNDGGVQLLQPVRGSDFYSPVLTKPTREIAETRFFNWLLDEKIARGARISESHVASQINVPIATLHQIFVSFSRFGFLSKEQHRNWIYHGFTRELADTLFDFRYYCEMSALDKLVDLPEDSEFWQHLDAAQQLHRSYLDAPEESSQNVAEMDAAFHRLLLRYSSSILLLVNEAALSLIFYFRFHESWREHNTERRLIALNDHLEIIDALRARERSAARAVMRRHLKHAWRSVLNRFQERPQIS</sequence>
<keyword evidence="6" id="KW-1185">Reference proteome</keyword>
<dbReference type="PANTHER" id="PTHR43537">
    <property type="entry name" value="TRANSCRIPTIONAL REGULATOR, GNTR FAMILY"/>
    <property type="match status" value="1"/>
</dbReference>
<keyword evidence="2" id="KW-0238">DNA-binding</keyword>
<dbReference type="RefSeq" id="WP_265681134.1">
    <property type="nucleotide sequence ID" value="NZ_CP120863.1"/>
</dbReference>
<dbReference type="InterPro" id="IPR001034">
    <property type="entry name" value="DeoR_HTH"/>
</dbReference>
<organism evidence="5 6">
    <name type="scientific">Roseibium porphyridii</name>
    <dbReference type="NCBI Taxonomy" id="2866279"/>
    <lineage>
        <taxon>Bacteria</taxon>
        <taxon>Pseudomonadati</taxon>
        <taxon>Pseudomonadota</taxon>
        <taxon>Alphaproteobacteria</taxon>
        <taxon>Hyphomicrobiales</taxon>
        <taxon>Stappiaceae</taxon>
        <taxon>Roseibium</taxon>
    </lineage>
</organism>
<evidence type="ECO:0000313" key="6">
    <source>
        <dbReference type="Proteomes" id="UP001209803"/>
    </source>
</evidence>
<evidence type="ECO:0000256" key="1">
    <source>
        <dbReference type="ARBA" id="ARBA00023015"/>
    </source>
</evidence>
<name>A0ABY8EYY7_9HYPH</name>
<evidence type="ECO:0000259" key="4">
    <source>
        <dbReference type="SMART" id="SM00895"/>
    </source>
</evidence>
<protein>
    <submittedName>
        <fullName evidence="5">FCD domain-containing protein</fullName>
    </submittedName>
</protein>
<dbReference type="SUPFAM" id="SSF46785">
    <property type="entry name" value="Winged helix' DNA-binding domain"/>
    <property type="match status" value="1"/>
</dbReference>
<keyword evidence="1" id="KW-0805">Transcription regulation</keyword>
<dbReference type="Gene3D" id="1.10.10.10">
    <property type="entry name" value="Winged helix-like DNA-binding domain superfamily/Winged helix DNA-binding domain"/>
    <property type="match status" value="1"/>
</dbReference>
<evidence type="ECO:0000256" key="3">
    <source>
        <dbReference type="ARBA" id="ARBA00023163"/>
    </source>
</evidence>
<evidence type="ECO:0000256" key="2">
    <source>
        <dbReference type="ARBA" id="ARBA00023125"/>
    </source>
</evidence>
<dbReference type="Pfam" id="PF07729">
    <property type="entry name" value="FCD"/>
    <property type="match status" value="1"/>
</dbReference>
<gene>
    <name evidence="5" type="ORF">K1718_19570</name>
</gene>
<dbReference type="Proteomes" id="UP001209803">
    <property type="component" value="Chromosome"/>
</dbReference>
<dbReference type="InterPro" id="IPR036388">
    <property type="entry name" value="WH-like_DNA-bd_sf"/>
</dbReference>
<dbReference type="SUPFAM" id="SSF48008">
    <property type="entry name" value="GntR ligand-binding domain-like"/>
    <property type="match status" value="1"/>
</dbReference>
<dbReference type="InterPro" id="IPR011711">
    <property type="entry name" value="GntR_C"/>
</dbReference>
<accession>A0ABY8EYY7</accession>
<dbReference type="Gene3D" id="1.20.120.530">
    <property type="entry name" value="GntR ligand-binding domain-like"/>
    <property type="match status" value="1"/>
</dbReference>
<dbReference type="Pfam" id="PF08220">
    <property type="entry name" value="HTH_DeoR"/>
    <property type="match status" value="1"/>
</dbReference>